<sequence>MPTDARGELLDGRFDYRAQKDGRVVISWYGRPVTTLAGQDAHKFLARVEGLGEHDAQLLMARLTGNFKRGNERR</sequence>
<reference evidence="1" key="1">
    <citation type="submission" date="2024-03" db="EMBL/GenBank/DDBJ databases">
        <title>Deinococcus weizhi sp. nov., isolated from human skin.</title>
        <authorList>
            <person name="Wei Z."/>
            <person name="Tian F."/>
            <person name="Yang C."/>
            <person name="Xin L.T."/>
            <person name="Wen Z.J."/>
            <person name="Lan K.C."/>
            <person name="Yu L."/>
            <person name="Zhe W."/>
            <person name="Dan F.D."/>
            <person name="Jun W."/>
            <person name="Rui Z."/>
            <person name="Yong X.J."/>
            <person name="Ting Y."/>
            <person name="Wei X."/>
            <person name="Xu Z.G."/>
            <person name="Xin Z."/>
            <person name="Dong F.G."/>
            <person name="Ni X.M."/>
            <person name="Zheng M.G."/>
            <person name="Chun Y."/>
            <person name="Qian W.X."/>
        </authorList>
    </citation>
    <scope>NUCLEOTIDE SEQUENCE</scope>
    <source>
        <strain evidence="1">VB142</strain>
    </source>
</reference>
<dbReference type="AlphaFoldDB" id="A0AAU6Q024"/>
<dbReference type="RefSeq" id="WP_339094424.1">
    <property type="nucleotide sequence ID" value="NZ_CP149782.1"/>
</dbReference>
<organism evidence="1">
    <name type="scientific">Deinococcus sp. VB142</name>
    <dbReference type="NCBI Taxonomy" id="3112952"/>
    <lineage>
        <taxon>Bacteria</taxon>
        <taxon>Thermotogati</taxon>
        <taxon>Deinococcota</taxon>
        <taxon>Deinococci</taxon>
        <taxon>Deinococcales</taxon>
        <taxon>Deinococcaceae</taxon>
        <taxon>Deinococcus</taxon>
    </lineage>
</organism>
<accession>A0AAU6Q024</accession>
<gene>
    <name evidence="1" type="ORF">WDJ50_09255</name>
</gene>
<evidence type="ECO:0000313" key="1">
    <source>
        <dbReference type="EMBL" id="WYF43609.1"/>
    </source>
</evidence>
<name>A0AAU6Q024_9DEIO</name>
<dbReference type="EMBL" id="CP149782">
    <property type="protein sequence ID" value="WYF43609.1"/>
    <property type="molecule type" value="Genomic_DNA"/>
</dbReference>
<proteinExistence type="predicted"/>
<protein>
    <submittedName>
        <fullName evidence="1">Uncharacterized protein</fullName>
    </submittedName>
</protein>